<reference evidence="4 5" key="1">
    <citation type="journal article" date="2007" name="Nature">
        <title>Evolution of genes and genomes on the Drosophila phylogeny.</title>
        <authorList>
            <consortium name="Drosophila 12 Genomes Consortium"/>
            <person name="Clark A.G."/>
            <person name="Eisen M.B."/>
            <person name="Smith D.R."/>
            <person name="Bergman C.M."/>
            <person name="Oliver B."/>
            <person name="Markow T.A."/>
            <person name="Kaufman T.C."/>
            <person name="Kellis M."/>
            <person name="Gelbart W."/>
            <person name="Iyer V.N."/>
            <person name="Pollard D.A."/>
            <person name="Sackton T.B."/>
            <person name="Larracuente A.M."/>
            <person name="Singh N.D."/>
            <person name="Abad J.P."/>
            <person name="Abt D.N."/>
            <person name="Adryan B."/>
            <person name="Aguade M."/>
            <person name="Akashi H."/>
            <person name="Anderson W.W."/>
            <person name="Aquadro C.F."/>
            <person name="Ardell D.H."/>
            <person name="Arguello R."/>
            <person name="Artieri C.G."/>
            <person name="Barbash D.A."/>
            <person name="Barker D."/>
            <person name="Barsanti P."/>
            <person name="Batterham P."/>
            <person name="Batzoglou S."/>
            <person name="Begun D."/>
            <person name="Bhutkar A."/>
            <person name="Blanco E."/>
            <person name="Bosak S.A."/>
            <person name="Bradley R.K."/>
            <person name="Brand A.D."/>
            <person name="Brent M.R."/>
            <person name="Brooks A.N."/>
            <person name="Brown R.H."/>
            <person name="Butlin R.K."/>
            <person name="Caggese C."/>
            <person name="Calvi B.R."/>
            <person name="Bernardo de Carvalho A."/>
            <person name="Caspi A."/>
            <person name="Castrezana S."/>
            <person name="Celniker S.E."/>
            <person name="Chang J.L."/>
            <person name="Chapple C."/>
            <person name="Chatterji S."/>
            <person name="Chinwalla A."/>
            <person name="Civetta A."/>
            <person name="Clifton S.W."/>
            <person name="Comeron J.M."/>
            <person name="Costello J.C."/>
            <person name="Coyne J.A."/>
            <person name="Daub J."/>
            <person name="David R.G."/>
            <person name="Delcher A.L."/>
            <person name="Delehaunty K."/>
            <person name="Do C.B."/>
            <person name="Ebling H."/>
            <person name="Edwards K."/>
            <person name="Eickbush T."/>
            <person name="Evans J.D."/>
            <person name="Filipski A."/>
            <person name="Findeiss S."/>
            <person name="Freyhult E."/>
            <person name="Fulton L."/>
            <person name="Fulton R."/>
            <person name="Garcia A.C."/>
            <person name="Gardiner A."/>
            <person name="Garfield D.A."/>
            <person name="Garvin B.E."/>
            <person name="Gibson G."/>
            <person name="Gilbert D."/>
            <person name="Gnerre S."/>
            <person name="Godfrey J."/>
            <person name="Good R."/>
            <person name="Gotea V."/>
            <person name="Gravely B."/>
            <person name="Greenberg A.J."/>
            <person name="Griffiths-Jones S."/>
            <person name="Gross S."/>
            <person name="Guigo R."/>
            <person name="Gustafson E.A."/>
            <person name="Haerty W."/>
            <person name="Hahn M.W."/>
            <person name="Halligan D.L."/>
            <person name="Halpern A.L."/>
            <person name="Halter G.M."/>
            <person name="Han M.V."/>
            <person name="Heger A."/>
            <person name="Hillier L."/>
            <person name="Hinrichs A.S."/>
            <person name="Holmes I."/>
            <person name="Hoskins R.A."/>
            <person name="Hubisz M.J."/>
            <person name="Hultmark D."/>
            <person name="Huntley M.A."/>
            <person name="Jaffe D.B."/>
            <person name="Jagadeeshan S."/>
            <person name="Jeck W.R."/>
            <person name="Johnson J."/>
            <person name="Jones C.D."/>
            <person name="Jordan W.C."/>
            <person name="Karpen G.H."/>
            <person name="Kataoka E."/>
            <person name="Keightley P.D."/>
            <person name="Kheradpour P."/>
            <person name="Kirkness E.F."/>
            <person name="Koerich L.B."/>
            <person name="Kristiansen K."/>
            <person name="Kudrna D."/>
            <person name="Kulathinal R.J."/>
            <person name="Kumar S."/>
            <person name="Kwok R."/>
            <person name="Lander E."/>
            <person name="Langley C.H."/>
            <person name="Lapoint R."/>
            <person name="Lazzaro B.P."/>
            <person name="Lee S.J."/>
            <person name="Levesque L."/>
            <person name="Li R."/>
            <person name="Lin C.F."/>
            <person name="Lin M.F."/>
            <person name="Lindblad-Toh K."/>
            <person name="Llopart A."/>
            <person name="Long M."/>
            <person name="Low L."/>
            <person name="Lozovsky E."/>
            <person name="Lu J."/>
            <person name="Luo M."/>
            <person name="Machado C.A."/>
            <person name="Makalowski W."/>
            <person name="Marzo M."/>
            <person name="Matsuda M."/>
            <person name="Matzkin L."/>
            <person name="McAllister B."/>
            <person name="McBride C.S."/>
            <person name="McKernan B."/>
            <person name="McKernan K."/>
            <person name="Mendez-Lago M."/>
            <person name="Minx P."/>
            <person name="Mollenhauer M.U."/>
            <person name="Montooth K."/>
            <person name="Mount S.M."/>
            <person name="Mu X."/>
            <person name="Myers E."/>
            <person name="Negre B."/>
            <person name="Newfeld S."/>
            <person name="Nielsen R."/>
            <person name="Noor M.A."/>
            <person name="O'Grady P."/>
            <person name="Pachter L."/>
            <person name="Papaceit M."/>
            <person name="Parisi M.J."/>
            <person name="Parisi M."/>
            <person name="Parts L."/>
            <person name="Pedersen J.S."/>
            <person name="Pesole G."/>
            <person name="Phillippy A.M."/>
            <person name="Ponting C.P."/>
            <person name="Pop M."/>
            <person name="Porcelli D."/>
            <person name="Powell J.R."/>
            <person name="Prohaska S."/>
            <person name="Pruitt K."/>
            <person name="Puig M."/>
            <person name="Quesneville H."/>
            <person name="Ram K.R."/>
            <person name="Rand D."/>
            <person name="Rasmussen M.D."/>
            <person name="Reed L.K."/>
            <person name="Reenan R."/>
            <person name="Reily A."/>
            <person name="Remington K.A."/>
            <person name="Rieger T.T."/>
            <person name="Ritchie M.G."/>
            <person name="Robin C."/>
            <person name="Rogers Y.H."/>
            <person name="Rohde C."/>
            <person name="Rozas J."/>
            <person name="Rubenfield M.J."/>
            <person name="Ruiz A."/>
            <person name="Russo S."/>
            <person name="Salzberg S.L."/>
            <person name="Sanchez-Gracia A."/>
            <person name="Saranga D.J."/>
            <person name="Sato H."/>
            <person name="Schaeffer S.W."/>
            <person name="Schatz M.C."/>
            <person name="Schlenke T."/>
            <person name="Schwartz R."/>
            <person name="Segarra C."/>
            <person name="Singh R.S."/>
            <person name="Sirot L."/>
            <person name="Sirota M."/>
            <person name="Sisneros N.B."/>
            <person name="Smith C.D."/>
            <person name="Smith T.F."/>
            <person name="Spieth J."/>
            <person name="Stage D.E."/>
            <person name="Stark A."/>
            <person name="Stephan W."/>
            <person name="Strausberg R.L."/>
            <person name="Strempel S."/>
            <person name="Sturgill D."/>
            <person name="Sutton G."/>
            <person name="Sutton G.G."/>
            <person name="Tao W."/>
            <person name="Teichmann S."/>
            <person name="Tobari Y.N."/>
            <person name="Tomimura Y."/>
            <person name="Tsolas J.M."/>
            <person name="Valente V.L."/>
            <person name="Venter E."/>
            <person name="Venter J.C."/>
            <person name="Vicario S."/>
            <person name="Vieira F.G."/>
            <person name="Vilella A.J."/>
            <person name="Villasante A."/>
            <person name="Walenz B."/>
            <person name="Wang J."/>
            <person name="Wasserman M."/>
            <person name="Watts T."/>
            <person name="Wilson D."/>
            <person name="Wilson R.K."/>
            <person name="Wing R.A."/>
            <person name="Wolfner M.F."/>
            <person name="Wong A."/>
            <person name="Wong G.K."/>
            <person name="Wu C.I."/>
            <person name="Wu G."/>
            <person name="Yamamoto D."/>
            <person name="Yang H.P."/>
            <person name="Yang S.P."/>
            <person name="Yorke J.A."/>
            <person name="Yoshida K."/>
            <person name="Zdobnov E."/>
            <person name="Zhang P."/>
            <person name="Zhang Y."/>
            <person name="Zimin A.V."/>
            <person name="Baldwin J."/>
            <person name="Abdouelleil A."/>
            <person name="Abdulkadir J."/>
            <person name="Abebe A."/>
            <person name="Abera B."/>
            <person name="Abreu J."/>
            <person name="Acer S.C."/>
            <person name="Aftuck L."/>
            <person name="Alexander A."/>
            <person name="An P."/>
            <person name="Anderson E."/>
            <person name="Anderson S."/>
            <person name="Arachi H."/>
            <person name="Azer M."/>
            <person name="Bachantsang P."/>
            <person name="Barry A."/>
            <person name="Bayul T."/>
            <person name="Berlin A."/>
            <person name="Bessette D."/>
            <person name="Bloom T."/>
            <person name="Blye J."/>
            <person name="Boguslavskiy L."/>
            <person name="Bonnet C."/>
            <person name="Boukhgalter B."/>
            <person name="Bourzgui I."/>
            <person name="Brown A."/>
            <person name="Cahill P."/>
            <person name="Channer S."/>
            <person name="Cheshatsang Y."/>
            <person name="Chuda L."/>
            <person name="Citroen M."/>
            <person name="Collymore A."/>
            <person name="Cooke P."/>
            <person name="Costello M."/>
            <person name="D'Aco K."/>
            <person name="Daza R."/>
            <person name="De Haan G."/>
            <person name="DeGray S."/>
            <person name="DeMaso C."/>
            <person name="Dhargay N."/>
            <person name="Dooley K."/>
            <person name="Dooley E."/>
            <person name="Doricent M."/>
            <person name="Dorje P."/>
            <person name="Dorjee K."/>
            <person name="Dupes A."/>
            <person name="Elong R."/>
            <person name="Falk J."/>
            <person name="Farina A."/>
            <person name="Faro S."/>
            <person name="Ferguson D."/>
            <person name="Fisher S."/>
            <person name="Foley C.D."/>
            <person name="Franke A."/>
            <person name="Friedrich D."/>
            <person name="Gadbois L."/>
            <person name="Gearin G."/>
            <person name="Gearin C.R."/>
            <person name="Giannoukos G."/>
            <person name="Goode T."/>
            <person name="Graham J."/>
            <person name="Grandbois E."/>
            <person name="Grewal S."/>
            <person name="Gyaltsen K."/>
            <person name="Hafez N."/>
            <person name="Hagos B."/>
            <person name="Hall J."/>
            <person name="Henson C."/>
            <person name="Hollinger A."/>
            <person name="Honan T."/>
            <person name="Huard M.D."/>
            <person name="Hughes L."/>
            <person name="Hurhula B."/>
            <person name="Husby M.E."/>
            <person name="Kamat A."/>
            <person name="Kanga B."/>
            <person name="Kashin S."/>
            <person name="Khazanovich D."/>
            <person name="Kisner P."/>
            <person name="Lance K."/>
            <person name="Lara M."/>
            <person name="Lee W."/>
            <person name="Lennon N."/>
            <person name="Letendre F."/>
            <person name="LeVine R."/>
            <person name="Lipovsky A."/>
            <person name="Liu X."/>
            <person name="Liu J."/>
            <person name="Liu S."/>
            <person name="Lokyitsang T."/>
            <person name="Lokyitsang Y."/>
            <person name="Lubonja R."/>
            <person name="Lui A."/>
            <person name="MacDonald P."/>
            <person name="Magnisalis V."/>
            <person name="Maru K."/>
            <person name="Matthews C."/>
            <person name="McCusker W."/>
            <person name="McDonough S."/>
            <person name="Mehta T."/>
            <person name="Meldrim J."/>
            <person name="Meneus L."/>
            <person name="Mihai O."/>
            <person name="Mihalev A."/>
            <person name="Mihova T."/>
            <person name="Mittelman R."/>
            <person name="Mlenga V."/>
            <person name="Montmayeur A."/>
            <person name="Mulrain L."/>
            <person name="Navidi A."/>
            <person name="Naylor J."/>
            <person name="Negash T."/>
            <person name="Nguyen T."/>
            <person name="Nguyen N."/>
            <person name="Nicol R."/>
            <person name="Norbu C."/>
            <person name="Norbu N."/>
            <person name="Novod N."/>
            <person name="O'Neill B."/>
            <person name="Osman S."/>
            <person name="Markiewicz E."/>
            <person name="Oyono O.L."/>
            <person name="Patti C."/>
            <person name="Phunkhang P."/>
            <person name="Pierre F."/>
            <person name="Priest M."/>
            <person name="Raghuraman S."/>
            <person name="Rege F."/>
            <person name="Reyes R."/>
            <person name="Rise C."/>
            <person name="Rogov P."/>
            <person name="Ross K."/>
            <person name="Ryan E."/>
            <person name="Settipalli S."/>
            <person name="Shea T."/>
            <person name="Sherpa N."/>
            <person name="Shi L."/>
            <person name="Shih D."/>
            <person name="Sparrow T."/>
            <person name="Spaulding J."/>
            <person name="Stalker J."/>
            <person name="Stange-Thomann N."/>
            <person name="Stavropoulos S."/>
            <person name="Stone C."/>
            <person name="Strader C."/>
            <person name="Tesfaye S."/>
            <person name="Thomson T."/>
            <person name="Thoulutsang Y."/>
            <person name="Thoulutsang D."/>
            <person name="Topham K."/>
            <person name="Topping I."/>
            <person name="Tsamla T."/>
            <person name="Vassiliev H."/>
            <person name="Vo A."/>
            <person name="Wangchuk T."/>
            <person name="Wangdi T."/>
            <person name="Weiand M."/>
            <person name="Wilkinson J."/>
            <person name="Wilson A."/>
            <person name="Yadav S."/>
            <person name="Young G."/>
            <person name="Yu Q."/>
            <person name="Zembek L."/>
            <person name="Zhong D."/>
            <person name="Zimmer A."/>
            <person name="Zwirko Z."/>
            <person name="Jaffe D.B."/>
            <person name="Alvarez P."/>
            <person name="Brockman W."/>
            <person name="Butler J."/>
            <person name="Chin C."/>
            <person name="Gnerre S."/>
            <person name="Grabherr M."/>
            <person name="Kleber M."/>
            <person name="Mauceli E."/>
            <person name="MacCallum I."/>
        </authorList>
    </citation>
    <scope>NUCLEOTIDE SEQUENCE [LARGE SCALE GENOMIC DNA]</scope>
    <source>
        <strain evidence="5">Tucson 15010-1051.87</strain>
    </source>
</reference>
<organism evidence="4 5">
    <name type="scientific">Drosophila virilis</name>
    <name type="common">Fruit fly</name>
    <dbReference type="NCBI Taxonomy" id="7244"/>
    <lineage>
        <taxon>Eukaryota</taxon>
        <taxon>Metazoa</taxon>
        <taxon>Ecdysozoa</taxon>
        <taxon>Arthropoda</taxon>
        <taxon>Hexapoda</taxon>
        <taxon>Insecta</taxon>
        <taxon>Pterygota</taxon>
        <taxon>Neoptera</taxon>
        <taxon>Endopterygota</taxon>
        <taxon>Diptera</taxon>
        <taxon>Brachycera</taxon>
        <taxon>Muscomorpha</taxon>
        <taxon>Ephydroidea</taxon>
        <taxon>Drosophilidae</taxon>
        <taxon>Drosophila</taxon>
    </lineage>
</organism>
<dbReference type="AlphaFoldDB" id="B4LV76"/>
<dbReference type="Pfam" id="PF01400">
    <property type="entry name" value="Astacin"/>
    <property type="match status" value="1"/>
</dbReference>
<feature type="active site" evidence="1">
    <location>
        <position position="140"/>
    </location>
</feature>
<dbReference type="OrthoDB" id="291007at2759"/>
<name>B4LV76_DROVI</name>
<evidence type="ECO:0000313" key="5">
    <source>
        <dbReference type="Proteomes" id="UP000008792"/>
    </source>
</evidence>
<feature type="chain" id="PRO_5005123268" description="Metalloendopeptidase" evidence="2">
    <location>
        <begin position="20"/>
        <end position="270"/>
    </location>
</feature>
<evidence type="ECO:0000259" key="3">
    <source>
        <dbReference type="PROSITE" id="PS51864"/>
    </source>
</evidence>
<feature type="signal peptide" evidence="2">
    <location>
        <begin position="1"/>
        <end position="19"/>
    </location>
</feature>
<feature type="binding site" evidence="1">
    <location>
        <position position="143"/>
    </location>
    <ligand>
        <name>Zn(2+)</name>
        <dbReference type="ChEBI" id="CHEBI:29105"/>
        <note>catalytic</note>
    </ligand>
</feature>
<dbReference type="PhylomeDB" id="B4LV76"/>
<dbReference type="PANTHER" id="PTHR10127">
    <property type="entry name" value="DISCOIDIN, CUB, EGF, LAMININ , AND ZINC METALLOPROTEASE DOMAIN CONTAINING"/>
    <property type="match status" value="1"/>
</dbReference>
<dbReference type="KEGG" id="dvi:6628555"/>
<comment type="cofactor">
    <cofactor evidence="1 2">
        <name>Zn(2+)</name>
        <dbReference type="ChEBI" id="CHEBI:29105"/>
    </cofactor>
    <text evidence="1 2">Binds 1 zinc ion per subunit.</text>
</comment>
<dbReference type="InterPro" id="IPR024079">
    <property type="entry name" value="MetalloPept_cat_dom_sf"/>
</dbReference>
<keyword evidence="1 2" id="KW-0479">Metal-binding</keyword>
<proteinExistence type="predicted"/>
<dbReference type="GO" id="GO:0008270">
    <property type="term" value="F:zinc ion binding"/>
    <property type="evidence" value="ECO:0007669"/>
    <property type="project" value="UniProtKB-UniRule"/>
</dbReference>
<sequence length="270" mass="30503">MRTTIGYLFLGSLSWAVFAVPIIPDNNFWLYQGDMAVGYKRNGLLSPDEHWPNGEVYYTIDEKFKPEHVAHIKLAMQIIQSVSCIQFLPAVEDTKNFVEIKVSLSGCWSNVGFLGGKQTLSLPDQGVDEGCFRLGTIQHELLHTLGFLHQQSSPDRDDYVQIAWENIQPDNISNFQKYNSSRVGNFGATYDYGSIMHYSVSAFKKSAGLDTIKPLQSLNGRRMGQRNRMSDADITRLNNMYKCNNQTEMPNVTAKAIEEKTDPPMETTQS</sequence>
<dbReference type="GO" id="GO:0006508">
    <property type="term" value="P:proteolysis"/>
    <property type="evidence" value="ECO:0007669"/>
    <property type="project" value="UniProtKB-KW"/>
</dbReference>
<dbReference type="InterPro" id="IPR006026">
    <property type="entry name" value="Peptidase_Metallo"/>
</dbReference>
<keyword evidence="1 2" id="KW-0862">Zinc</keyword>
<dbReference type="EMBL" id="CH940649">
    <property type="protein sequence ID" value="EDW64336.1"/>
    <property type="molecule type" value="Genomic_DNA"/>
</dbReference>
<dbReference type="eggNOG" id="KOG3714">
    <property type="taxonomic scope" value="Eukaryota"/>
</dbReference>
<dbReference type="HOGENOM" id="CLU_017286_2_3_1"/>
<dbReference type="GO" id="GO:0004222">
    <property type="term" value="F:metalloendopeptidase activity"/>
    <property type="evidence" value="ECO:0007669"/>
    <property type="project" value="UniProtKB-UniRule"/>
</dbReference>
<dbReference type="PANTHER" id="PTHR10127:SF814">
    <property type="entry name" value="MEPRIN A SUBUNIT BETA"/>
    <property type="match status" value="1"/>
</dbReference>
<dbReference type="SUPFAM" id="SSF55486">
    <property type="entry name" value="Metalloproteases ('zincins'), catalytic domain"/>
    <property type="match status" value="1"/>
</dbReference>
<dbReference type="Proteomes" id="UP000008792">
    <property type="component" value="Unassembled WGS sequence"/>
</dbReference>
<evidence type="ECO:0000256" key="2">
    <source>
        <dbReference type="RuleBase" id="RU361183"/>
    </source>
</evidence>
<keyword evidence="5" id="KW-1185">Reference proteome</keyword>
<dbReference type="PROSITE" id="PS51864">
    <property type="entry name" value="ASTACIN"/>
    <property type="match status" value="1"/>
</dbReference>
<keyword evidence="1 2" id="KW-0645">Protease</keyword>
<keyword evidence="1 2" id="KW-0482">Metalloprotease</keyword>
<keyword evidence="2" id="KW-0732">Signal</keyword>
<dbReference type="CDD" id="cd04280">
    <property type="entry name" value="ZnMc_astacin_like"/>
    <property type="match status" value="1"/>
</dbReference>
<dbReference type="InterPro" id="IPR001506">
    <property type="entry name" value="Peptidase_M12A"/>
</dbReference>
<gene>
    <name evidence="4" type="primary">Dvir\GJ17413</name>
    <name evidence="4" type="ORF">Dvir_GJ17413</name>
</gene>
<dbReference type="EC" id="3.4.24.-" evidence="2"/>
<dbReference type="MEROPS" id="M12.A12"/>
<dbReference type="InterPro" id="IPR034035">
    <property type="entry name" value="Astacin-like_dom"/>
</dbReference>
<evidence type="ECO:0000256" key="1">
    <source>
        <dbReference type="PROSITE-ProRule" id="PRU01211"/>
    </source>
</evidence>
<dbReference type="PRINTS" id="PR00480">
    <property type="entry name" value="ASTACIN"/>
</dbReference>
<keyword evidence="1 2" id="KW-0378">Hydrolase</keyword>
<feature type="binding site" evidence="1">
    <location>
        <position position="139"/>
    </location>
    <ligand>
        <name>Zn(2+)</name>
        <dbReference type="ChEBI" id="CHEBI:29105"/>
        <note>catalytic</note>
    </ligand>
</feature>
<comment type="caution">
    <text evidence="1">Lacks conserved residue(s) required for the propagation of feature annotation.</text>
</comment>
<dbReference type="InParanoid" id="B4LV76"/>
<feature type="domain" description="Peptidase M12A" evidence="3">
    <location>
        <begin position="42"/>
        <end position="244"/>
    </location>
</feature>
<evidence type="ECO:0000313" key="4">
    <source>
        <dbReference type="EMBL" id="EDW64336.1"/>
    </source>
</evidence>
<protein>
    <recommendedName>
        <fullName evidence="2">Metalloendopeptidase</fullName>
        <ecNumber evidence="2">3.4.24.-</ecNumber>
    </recommendedName>
</protein>
<dbReference type="OMA" id="HIKLAMQ"/>
<feature type="binding site" evidence="1">
    <location>
        <position position="149"/>
    </location>
    <ligand>
        <name>Zn(2+)</name>
        <dbReference type="ChEBI" id="CHEBI:29105"/>
        <note>catalytic</note>
    </ligand>
</feature>
<dbReference type="SMART" id="SM00235">
    <property type="entry name" value="ZnMc"/>
    <property type="match status" value="1"/>
</dbReference>
<dbReference type="SMR" id="B4LV76"/>
<accession>B4LV76</accession>
<dbReference type="Gene3D" id="3.40.390.10">
    <property type="entry name" value="Collagenase (Catalytic Domain)"/>
    <property type="match status" value="1"/>
</dbReference>